<dbReference type="SMART" id="SM00382">
    <property type="entry name" value="AAA"/>
    <property type="match status" value="1"/>
</dbReference>
<feature type="region of interest" description="Disordered" evidence="1">
    <location>
        <begin position="78"/>
        <end position="121"/>
    </location>
</feature>
<name>A0AA88D0W5_FICCA</name>
<keyword evidence="4" id="KW-1185">Reference proteome</keyword>
<evidence type="ECO:0000256" key="1">
    <source>
        <dbReference type="SAM" id="MobiDB-lite"/>
    </source>
</evidence>
<feature type="compositionally biased region" description="Gly residues" evidence="1">
    <location>
        <begin position="86"/>
        <end position="97"/>
    </location>
</feature>
<dbReference type="Gene3D" id="3.40.50.300">
    <property type="entry name" value="P-loop containing nucleotide triphosphate hydrolases"/>
    <property type="match status" value="1"/>
</dbReference>
<organism evidence="3 4">
    <name type="scientific">Ficus carica</name>
    <name type="common">Common fig</name>
    <dbReference type="NCBI Taxonomy" id="3494"/>
    <lineage>
        <taxon>Eukaryota</taxon>
        <taxon>Viridiplantae</taxon>
        <taxon>Streptophyta</taxon>
        <taxon>Embryophyta</taxon>
        <taxon>Tracheophyta</taxon>
        <taxon>Spermatophyta</taxon>
        <taxon>Magnoliopsida</taxon>
        <taxon>eudicotyledons</taxon>
        <taxon>Gunneridae</taxon>
        <taxon>Pentapetalae</taxon>
        <taxon>rosids</taxon>
        <taxon>fabids</taxon>
        <taxon>Rosales</taxon>
        <taxon>Moraceae</taxon>
        <taxon>Ficeae</taxon>
        <taxon>Ficus</taxon>
    </lineage>
</organism>
<protein>
    <recommendedName>
        <fullName evidence="2">RecA family profile 1 domain-containing protein</fullName>
    </recommendedName>
</protein>
<gene>
    <name evidence="3" type="ORF">TIFTF001_006539</name>
</gene>
<reference evidence="3" key="1">
    <citation type="submission" date="2023-07" db="EMBL/GenBank/DDBJ databases">
        <title>draft genome sequence of fig (Ficus carica).</title>
        <authorList>
            <person name="Takahashi T."/>
            <person name="Nishimura K."/>
        </authorList>
    </citation>
    <scope>NUCLEOTIDE SEQUENCE</scope>
</reference>
<dbReference type="SUPFAM" id="SSF54211">
    <property type="entry name" value="Ribosomal protein S5 domain 2-like"/>
    <property type="match status" value="1"/>
</dbReference>
<comment type="caution">
    <text evidence="3">The sequence shown here is derived from an EMBL/GenBank/DDBJ whole genome shotgun (WGS) entry which is preliminary data.</text>
</comment>
<dbReference type="InterPro" id="IPR020588">
    <property type="entry name" value="RecA_ATP-bd"/>
</dbReference>
<feature type="domain" description="RecA family profile 1" evidence="2">
    <location>
        <begin position="216"/>
        <end position="409"/>
    </location>
</feature>
<dbReference type="Pfam" id="PF13481">
    <property type="entry name" value="AAA_25"/>
    <property type="match status" value="1"/>
</dbReference>
<dbReference type="GO" id="GO:0000725">
    <property type="term" value="P:recombinational repair"/>
    <property type="evidence" value="ECO:0007669"/>
    <property type="project" value="TreeGrafter"/>
</dbReference>
<sequence length="576" mass="60943">MKALRLRALCIHKHRLCPAANRNPIPNPLRISSQSLQNASFSPNFHSTGLSFDARNEPSLNPRPPQVWTVYDPLSGRTVTQKVRNDGGGGGGGGGGLEAEAQKGSSSNGGGVEEYSPEERTYGSLRKAKAVSLKDIVVGGNNKKKGKVKTLWVCSSCGHTDGQWWGMCRGCDAPGTMTEVSEADSSGGKIVGVSEKVVGSWLPKKEGEVLPTKLKDVQRGISHQDWRISLPGLLGNEVATVLGGGSLVLVGGDPGVGKSTLLLQAAALISDGCDLGGPAPVVYVSGEESIEQIGNRADRLEIKTEELFLYSSTDIEIESTSGSCCIICLTWNIGQGGKVVNSIVAFFQDIIEKAQDLSPRALVIDSIQTVYLNNVTGSAGSITQIKECTSALLRFAKKTNIPVLLIGHVTKSGDIAGPRVLEHIVDVVLYMEGEKCSSHRLLRSVKNRFGSTDDLGVFEMSQTGLKAVLNPSGMFLSEEYSGSEVLAGLAVAVTMDGSRSFLIEIQALCVSGSTSSRQVNGIQASRADMIISVLMKQAGLKLQQNAVFLNVVSGIMLTETAGDLAIAAAICSRHVF</sequence>
<evidence type="ECO:0000313" key="3">
    <source>
        <dbReference type="EMBL" id="GMN37107.1"/>
    </source>
</evidence>
<dbReference type="EMBL" id="BTGU01000006">
    <property type="protein sequence ID" value="GMN37107.1"/>
    <property type="molecule type" value="Genomic_DNA"/>
</dbReference>
<dbReference type="AlphaFoldDB" id="A0AA88D0W5"/>
<dbReference type="InterPro" id="IPR003593">
    <property type="entry name" value="AAA+_ATPase"/>
</dbReference>
<evidence type="ECO:0000259" key="2">
    <source>
        <dbReference type="PROSITE" id="PS50162"/>
    </source>
</evidence>
<evidence type="ECO:0000313" key="4">
    <source>
        <dbReference type="Proteomes" id="UP001187192"/>
    </source>
</evidence>
<dbReference type="GO" id="GO:0003677">
    <property type="term" value="F:DNA binding"/>
    <property type="evidence" value="ECO:0007669"/>
    <property type="project" value="InterPro"/>
</dbReference>
<dbReference type="GO" id="GO:0005524">
    <property type="term" value="F:ATP binding"/>
    <property type="evidence" value="ECO:0007669"/>
    <property type="project" value="InterPro"/>
</dbReference>
<dbReference type="PANTHER" id="PTHR32472">
    <property type="entry name" value="DNA REPAIR PROTEIN RADA"/>
    <property type="match status" value="1"/>
</dbReference>
<proteinExistence type="predicted"/>
<accession>A0AA88D0W5</accession>
<dbReference type="InterPro" id="IPR020568">
    <property type="entry name" value="Ribosomal_Su5_D2-typ_SF"/>
</dbReference>
<dbReference type="SUPFAM" id="SSF52540">
    <property type="entry name" value="P-loop containing nucleoside triphosphate hydrolases"/>
    <property type="match status" value="1"/>
</dbReference>
<dbReference type="PRINTS" id="PR01874">
    <property type="entry name" value="DNAREPAIRADA"/>
</dbReference>
<dbReference type="InterPro" id="IPR027417">
    <property type="entry name" value="P-loop_NTPase"/>
</dbReference>
<dbReference type="Proteomes" id="UP001187192">
    <property type="component" value="Unassembled WGS sequence"/>
</dbReference>
<dbReference type="PROSITE" id="PS50162">
    <property type="entry name" value="RECA_2"/>
    <property type="match status" value="1"/>
</dbReference>
<dbReference type="PANTHER" id="PTHR32472:SF10">
    <property type="entry name" value="DNA REPAIR PROTEIN RADA-LIKE PROTEIN"/>
    <property type="match status" value="1"/>
</dbReference>
<dbReference type="GO" id="GO:0140664">
    <property type="term" value="F:ATP-dependent DNA damage sensor activity"/>
    <property type="evidence" value="ECO:0007669"/>
    <property type="project" value="InterPro"/>
</dbReference>